<dbReference type="PROSITE" id="PS51257">
    <property type="entry name" value="PROKAR_LIPOPROTEIN"/>
    <property type="match status" value="1"/>
</dbReference>
<evidence type="ECO:0000313" key="2">
    <source>
        <dbReference type="Proteomes" id="UP000004374"/>
    </source>
</evidence>
<evidence type="ECO:0008006" key="3">
    <source>
        <dbReference type="Google" id="ProtNLM"/>
    </source>
</evidence>
<proteinExistence type="predicted"/>
<dbReference type="STRING" id="562729.RNAN_0895"/>
<accession>I1DV47</accession>
<organism evidence="1 2">
    <name type="scientific">Rheinheimera nanhaiensis E407-8</name>
    <dbReference type="NCBI Taxonomy" id="562729"/>
    <lineage>
        <taxon>Bacteria</taxon>
        <taxon>Pseudomonadati</taxon>
        <taxon>Pseudomonadota</taxon>
        <taxon>Gammaproteobacteria</taxon>
        <taxon>Chromatiales</taxon>
        <taxon>Chromatiaceae</taxon>
        <taxon>Rheinheimera</taxon>
    </lineage>
</organism>
<dbReference type="EMBL" id="BAFK01000004">
    <property type="protein sequence ID" value="GAB57925.1"/>
    <property type="molecule type" value="Genomic_DNA"/>
</dbReference>
<reference evidence="1 2" key="1">
    <citation type="journal article" date="2012" name="J. Bacteriol.">
        <title>Genome Sequence of the Protease-Producing Bacterium Rheinheimera nanhaiensis E407-8T, Isolated from Deep-Sea Sediment of the South China Sea.</title>
        <authorList>
            <person name="Zhang X.-Y."/>
            <person name="Zhang Y.-J."/>
            <person name="Qin Q.-L."/>
            <person name="Xie B.-B."/>
            <person name="Chen X.-L."/>
            <person name="Zhou B.-C."/>
            <person name="Zhang Y.-Z."/>
        </authorList>
    </citation>
    <scope>NUCLEOTIDE SEQUENCE [LARGE SCALE GENOMIC DNA]</scope>
    <source>
        <strain evidence="1 2">E407-8</strain>
    </source>
</reference>
<evidence type="ECO:0000313" key="1">
    <source>
        <dbReference type="EMBL" id="GAB57925.1"/>
    </source>
</evidence>
<gene>
    <name evidence="1" type="ORF">RNAN_0895</name>
</gene>
<dbReference type="Pfam" id="PF11279">
    <property type="entry name" value="DUF3080"/>
    <property type="match status" value="1"/>
</dbReference>
<dbReference type="OrthoDB" id="5760979at2"/>
<dbReference type="Proteomes" id="UP000004374">
    <property type="component" value="Unassembled WGS sequence"/>
</dbReference>
<dbReference type="AlphaFoldDB" id="I1DV47"/>
<dbReference type="RefSeq" id="WP_008219153.1">
    <property type="nucleotide sequence ID" value="NZ_BAFK01000004.1"/>
</dbReference>
<sequence>MKYWLLPLCLLISLTGCSKDSGEKAVESYQQRLARVLDKPLPQTPVPAAPLLTEPRDLKQPLPDLRLDLTDTFATRHCGLDTLIGERNSSLGRVYSASKQLSYELRFLHQLAICLQKQWDNTELQRQLQQVYDTKQQSATLAFNNMLLTDDTLRKQLMGVRDSLPYNDKPGLSESWQALTALTQLQQFIQQQNWQAASSIDIEQQLQLLYQANLPGRLQYSLRQSSHQLSELNQMLAAVTPQSLCQPRADKQQLEILANIFSKFFIAQVQQYTVNLQQYQQQLWPLLQQLYAETPLNEALTARFDGNYQNMRRELAIHVKWWQDVNSQCPMQLTTQG</sequence>
<keyword evidence="2" id="KW-1185">Reference proteome</keyword>
<name>I1DV47_9GAMM</name>
<comment type="caution">
    <text evidence="1">The sequence shown here is derived from an EMBL/GenBank/DDBJ whole genome shotgun (WGS) entry which is preliminary data.</text>
</comment>
<dbReference type="InterPro" id="IPR021431">
    <property type="entry name" value="DUF3080"/>
</dbReference>
<protein>
    <recommendedName>
        <fullName evidence="3">DUF3080 domain-containing protein</fullName>
    </recommendedName>
</protein>